<evidence type="ECO:0000259" key="2">
    <source>
        <dbReference type="PROSITE" id="PS50011"/>
    </source>
</evidence>
<dbReference type="GO" id="GO:0005524">
    <property type="term" value="F:ATP binding"/>
    <property type="evidence" value="ECO:0007669"/>
    <property type="project" value="InterPro"/>
</dbReference>
<dbReference type="InterPro" id="IPR000719">
    <property type="entry name" value="Prot_kinase_dom"/>
</dbReference>
<accession>A0A8V0Z930</accession>
<dbReference type="Gene3D" id="6.10.140.620">
    <property type="match status" value="1"/>
</dbReference>
<dbReference type="Proteomes" id="UP000000539">
    <property type="component" value="Chromosome 22"/>
</dbReference>
<dbReference type="FunCoup" id="A0A8V0Z930">
    <property type="interactions" value="688"/>
</dbReference>
<feature type="compositionally biased region" description="Polar residues" evidence="1">
    <location>
        <begin position="402"/>
        <end position="417"/>
    </location>
</feature>
<protein>
    <submittedName>
        <fullName evidence="3">Calcium/calmodulin dependent protein kinase II beta</fullName>
    </submittedName>
</protein>
<sequence>MGVVHRDLKPENLLLASKCKGAAVKLADFGLAIEVQGDQQAWFGFAGTPGYLSPEVLRKEAYGKPVDIWACGVILYILLVGYPPFWDEDQHKLYQQIKAGAYDFPSPEWDTVTPEAKNLINQMLTINPAKRITAHEALKHPWVCQRSTVASMMHRQETVECLKKFNARRKLKVGGGPIAPCPLPTPPCPLPTPPCPCPLPTVAVSPSRSDRSPVPSQPFPRRAVAVSPPLPTSFSPTPLLVVLSHLPHSHPGISQPHHSHIPALCRAPYPPLPPLATSHGFTVSHSPLLGRPGARLYPRPHPTHVPHCHHSRVLVPPVCAITVCATVSPGFVTVLPTSPCPVLGCPHTFPAISHCRPPRPGATRCRADLVPLQGAILTTMLATRNFSAAKSLLNKKADGVKPQTNSTKGSAGVTSPKGTLPPAALVGAPPRTYPHPTPPPLPSLHPIASIAMLASGTVGHGVGKRGTPPPAVSVPPSSKCPQSITGLTAPPTPPGTVGAGCGHRGSSGAGGCGGDTGTRAGAADEGQDVGGGGGGRGHGRELAAGPPWGGGRRTHPDLTAGAKGCWAARWGLRGGGGTSGRGHEGCPHGVDGKVGMQRRRGALCGSEQWVQSPPPPPGQSSGLRMWAQCPLHGGCKTWFPPPPPFSPLSPLSLN</sequence>
<dbReference type="GlyGen" id="A0A8V0Z930">
    <property type="glycosylation" value="6 sites"/>
</dbReference>
<keyword evidence="4" id="KW-1185">Reference proteome</keyword>
<reference evidence="3" key="3">
    <citation type="submission" date="2025-09" db="UniProtKB">
        <authorList>
            <consortium name="Ensembl"/>
        </authorList>
    </citation>
    <scope>IDENTIFICATION</scope>
    <source>
        <strain evidence="3">broiler</strain>
    </source>
</reference>
<evidence type="ECO:0000313" key="4">
    <source>
        <dbReference type="Proteomes" id="UP000000539"/>
    </source>
</evidence>
<dbReference type="GO" id="GO:0004672">
    <property type="term" value="F:protein kinase activity"/>
    <property type="evidence" value="ECO:0007669"/>
    <property type="project" value="InterPro"/>
</dbReference>
<name>A0A8V0Z930_CHICK</name>
<reference evidence="3" key="2">
    <citation type="submission" date="2025-08" db="UniProtKB">
        <authorList>
            <consortium name="Ensembl"/>
        </authorList>
    </citation>
    <scope>IDENTIFICATION</scope>
    <source>
        <strain evidence="3">broiler</strain>
    </source>
</reference>
<dbReference type="PANTHER" id="PTHR24347">
    <property type="entry name" value="SERINE/THREONINE-PROTEIN KINASE"/>
    <property type="match status" value="1"/>
</dbReference>
<dbReference type="Pfam" id="PF00069">
    <property type="entry name" value="Pkinase"/>
    <property type="match status" value="1"/>
</dbReference>
<dbReference type="GeneTree" id="ENSGT00940000156481"/>
<dbReference type="PROSITE" id="PS00108">
    <property type="entry name" value="PROTEIN_KINASE_ST"/>
    <property type="match status" value="1"/>
</dbReference>
<reference evidence="3" key="1">
    <citation type="submission" date="2020-11" db="EMBL/GenBank/DDBJ databases">
        <title>Gallus gallus (Chicken) genome, bGalGal1, GRCg7b, maternal haplotype autosomes + Z &amp; W.</title>
        <authorList>
            <person name="Warren W."/>
            <person name="Formenti G."/>
            <person name="Fedrigo O."/>
            <person name="Haase B."/>
            <person name="Mountcastle J."/>
            <person name="Balacco J."/>
            <person name="Tracey A."/>
            <person name="Schneider V."/>
            <person name="Okimoto R."/>
            <person name="Cheng H."/>
            <person name="Hawken R."/>
            <person name="Howe K."/>
            <person name="Jarvis E.D."/>
        </authorList>
    </citation>
    <scope>NUCLEOTIDE SEQUENCE [LARGE SCALE GENOMIC DNA]</scope>
    <source>
        <strain evidence="3">Broiler</strain>
    </source>
</reference>
<dbReference type="SUPFAM" id="SSF56112">
    <property type="entry name" value="Protein kinase-like (PK-like)"/>
    <property type="match status" value="1"/>
</dbReference>
<dbReference type="Ensembl" id="ENSGALT00010045483.1">
    <property type="protein sequence ID" value="ENSGALP00010027136.1"/>
    <property type="gene ID" value="ENSGALG00010018835.1"/>
</dbReference>
<dbReference type="FunFam" id="1.10.510.10:FF:000001">
    <property type="entry name" value="Calcium/calmodulin-dependent protein kinase type II subunit delta"/>
    <property type="match status" value="1"/>
</dbReference>
<dbReference type="AlphaFoldDB" id="A0A8V0Z930"/>
<dbReference type="PROSITE" id="PS50011">
    <property type="entry name" value="PROTEIN_KINASE_DOM"/>
    <property type="match status" value="1"/>
</dbReference>
<organism evidence="3 4">
    <name type="scientific">Gallus gallus</name>
    <name type="common">Chicken</name>
    <dbReference type="NCBI Taxonomy" id="9031"/>
    <lineage>
        <taxon>Eukaryota</taxon>
        <taxon>Metazoa</taxon>
        <taxon>Chordata</taxon>
        <taxon>Craniata</taxon>
        <taxon>Vertebrata</taxon>
        <taxon>Euteleostomi</taxon>
        <taxon>Archelosauria</taxon>
        <taxon>Archosauria</taxon>
        <taxon>Dinosauria</taxon>
        <taxon>Saurischia</taxon>
        <taxon>Theropoda</taxon>
        <taxon>Coelurosauria</taxon>
        <taxon>Aves</taxon>
        <taxon>Neognathae</taxon>
        <taxon>Galloanserae</taxon>
        <taxon>Galliformes</taxon>
        <taxon>Phasianidae</taxon>
        <taxon>Phasianinae</taxon>
        <taxon>Gallus</taxon>
    </lineage>
</organism>
<gene>
    <name evidence="3" type="primary">CAMK2B</name>
</gene>
<feature type="region of interest" description="Disordered" evidence="1">
    <location>
        <begin position="397"/>
        <end position="435"/>
    </location>
</feature>
<evidence type="ECO:0000313" key="3">
    <source>
        <dbReference type="Ensembl" id="ENSGALP00010027136.1"/>
    </source>
</evidence>
<dbReference type="InterPro" id="IPR008271">
    <property type="entry name" value="Ser/Thr_kinase_AS"/>
</dbReference>
<dbReference type="SMART" id="SM00220">
    <property type="entry name" value="S_TKc"/>
    <property type="match status" value="1"/>
</dbReference>
<feature type="region of interest" description="Disordered" evidence="1">
    <location>
        <begin position="509"/>
        <end position="554"/>
    </location>
</feature>
<evidence type="ECO:0000256" key="1">
    <source>
        <dbReference type="SAM" id="MobiDB-lite"/>
    </source>
</evidence>
<feature type="domain" description="Protein kinase" evidence="2">
    <location>
        <begin position="1"/>
        <end position="143"/>
    </location>
</feature>
<feature type="region of interest" description="Disordered" evidence="1">
    <location>
        <begin position="461"/>
        <end position="482"/>
    </location>
</feature>
<dbReference type="Gene3D" id="1.10.510.10">
    <property type="entry name" value="Transferase(Phosphotransferase) domain 1"/>
    <property type="match status" value="1"/>
</dbReference>
<dbReference type="OrthoDB" id="336747at2759"/>
<dbReference type="InterPro" id="IPR011009">
    <property type="entry name" value="Kinase-like_dom_sf"/>
</dbReference>
<proteinExistence type="predicted"/>